<dbReference type="InterPro" id="IPR002421">
    <property type="entry name" value="5-3_exonuclease"/>
</dbReference>
<dbReference type="InterPro" id="IPR001098">
    <property type="entry name" value="DNA-dir_DNA_pol_A_palm_dom"/>
</dbReference>
<comment type="function">
    <text evidence="12">In addition to polymerase activity, this DNA polymerase exhibits 5'-3' exonuclease activity.</text>
</comment>
<evidence type="ECO:0000259" key="14">
    <source>
        <dbReference type="SMART" id="SM00482"/>
    </source>
</evidence>
<evidence type="ECO:0000256" key="7">
    <source>
        <dbReference type="ARBA" id="ARBA00023125"/>
    </source>
</evidence>
<evidence type="ECO:0000256" key="12">
    <source>
        <dbReference type="RuleBase" id="RU004460"/>
    </source>
</evidence>
<dbReference type="PANTHER" id="PTHR10133:SF27">
    <property type="entry name" value="DNA POLYMERASE NU"/>
    <property type="match status" value="1"/>
</dbReference>
<dbReference type="SUPFAM" id="SSF47807">
    <property type="entry name" value="5' to 3' exonuclease, C-terminal subdomain"/>
    <property type="match status" value="1"/>
</dbReference>
<evidence type="ECO:0000256" key="6">
    <source>
        <dbReference type="ARBA" id="ARBA00022932"/>
    </source>
</evidence>
<keyword evidence="12" id="KW-0378">Hydrolase</keyword>
<evidence type="ECO:0000256" key="11">
    <source>
        <dbReference type="NCBIfam" id="TIGR00593"/>
    </source>
</evidence>
<dbReference type="PRINTS" id="PR00868">
    <property type="entry name" value="DNAPOLI"/>
</dbReference>
<evidence type="ECO:0000256" key="3">
    <source>
        <dbReference type="ARBA" id="ARBA00022695"/>
    </source>
</evidence>
<dbReference type="SMART" id="SM00482">
    <property type="entry name" value="POLAc"/>
    <property type="match status" value="1"/>
</dbReference>
<dbReference type="RefSeq" id="WP_026657231.1">
    <property type="nucleotide sequence ID" value="NC_022538.1"/>
</dbReference>
<dbReference type="CDD" id="cd09859">
    <property type="entry name" value="PIN_53EXO"/>
    <property type="match status" value="1"/>
</dbReference>
<dbReference type="NCBIfam" id="NF004397">
    <property type="entry name" value="PRK05755.1"/>
    <property type="match status" value="1"/>
</dbReference>
<keyword evidence="2 12" id="KW-0808">Transferase</keyword>
<organism evidence="15 16">
    <name type="scientific">Alteracholeplasma palmae (strain ATCC 49389 / J233)</name>
    <name type="common">Acholeplasma palmae</name>
    <dbReference type="NCBI Taxonomy" id="1318466"/>
    <lineage>
        <taxon>Bacteria</taxon>
        <taxon>Bacillati</taxon>
        <taxon>Mycoplasmatota</taxon>
        <taxon>Mollicutes</taxon>
        <taxon>Acholeplasmatales</taxon>
        <taxon>Acholeplasmataceae</taxon>
        <taxon>Acholeplasma</taxon>
    </lineage>
</organism>
<dbReference type="Pfam" id="PF02739">
    <property type="entry name" value="5_3_exonuc_N"/>
    <property type="match status" value="1"/>
</dbReference>
<dbReference type="KEGG" id="apal:BN85404790"/>
<dbReference type="Pfam" id="PF00476">
    <property type="entry name" value="DNA_pol_A"/>
    <property type="match status" value="1"/>
</dbReference>
<dbReference type="InterPro" id="IPR002298">
    <property type="entry name" value="DNA_polymerase_A"/>
</dbReference>
<dbReference type="Gene3D" id="3.30.70.370">
    <property type="match status" value="1"/>
</dbReference>
<proteinExistence type="inferred from homology"/>
<keyword evidence="16" id="KW-1185">Reference proteome</keyword>
<comment type="similarity">
    <text evidence="1 12">Belongs to the DNA polymerase type-A family.</text>
</comment>
<dbReference type="SMART" id="SM00475">
    <property type="entry name" value="53EXOc"/>
    <property type="match status" value="1"/>
</dbReference>
<dbReference type="FunFam" id="1.10.150.20:FF:000002">
    <property type="entry name" value="DNA polymerase I"/>
    <property type="match status" value="1"/>
</dbReference>
<dbReference type="Gene3D" id="1.20.1060.10">
    <property type="entry name" value="Taq DNA Polymerase, Chain T, domain 4"/>
    <property type="match status" value="1"/>
</dbReference>
<dbReference type="SMART" id="SM00279">
    <property type="entry name" value="HhH2"/>
    <property type="match status" value="1"/>
</dbReference>
<dbReference type="CDD" id="cd09898">
    <property type="entry name" value="H3TH_53EXO"/>
    <property type="match status" value="1"/>
</dbReference>
<keyword evidence="8 12" id="KW-0234">DNA repair</keyword>
<dbReference type="GO" id="GO:0006302">
    <property type="term" value="P:double-strand break repair"/>
    <property type="evidence" value="ECO:0007669"/>
    <property type="project" value="TreeGrafter"/>
</dbReference>
<dbReference type="Proteomes" id="UP000032740">
    <property type="component" value="Chromosome"/>
</dbReference>
<dbReference type="HOGENOM" id="CLU_004675_0_0_14"/>
<sequence length="889" mass="102368">MEHLTLVDGNSVMFRAYYATAYPGAVLMQTSQGVYTNAVFAFVNMMDKILEQTNGHILVAFDTAHPTKRHEKYQEYKAGRAAMPEELAQQIPLVKKYLDKAGIKQHEQIGYEADDIIGTLAKEASQNNIKVDVYSSDRDLLQLVDQNITVHLLKKGMKELDHYTPESLYEKYELTHHQMIDLKALMGDPSDNIPGIPGVGEKTAIKLLKEYETIENLYVHQDEIKGKMGEKIRENKELAYLSKDLVTINVESPLPFSYLETEKIKIETSDLIDFFKELELKQLVVRMANQNQNTLFKDEEKSDKKTDKSFSYDLILNDEKLNDIIFNHQEPMSIHFEFSEPNYHKAELWGIGLSNGENTYFIDPSIALNNQTFLNYLKNKEIEKYTFDYKAIKVFLMWHKKAIHTISFDMLLAAYLIKSSIGKEDFTTITSLFSSIDISYEEQIYGKGAKKGLPENKELYYEHIAKKASVIYKLKDDLLETLKDQNQLELLQKVEIPLSEVLASMEFSGLLVDNKELLNQKEVLEKRINVLEESIYKEAGETFNISSPKQLGDILFEKLNLSQGKKTKTGYSTNVEVLEKLKDEHPIIPYIMEYRQLAKLYSTYIIGISQSIFSDNKVHTIFNQALTTTGRLSSIEPNLQNIPIRTEEGRKIRKIFVAEKNHYLLGADYSQIELRVLADIANVKHLKESFLNNEDIHKSTAQKVFHVTDVTSEQRRQAKAVNFGIIYGIGAWSLAEDIHVSPKEAQMFIDRYLEIYPEIKQYMQDTVEFATENGYVKTLMNRRRYIPEINSKVFMQKEFGKRNAMNAPIQGSAADIIKVAMVDLFKYLEENDKKSKIILQVHDELILEVPEEELEEMKELVPAIMKKAVKLTVSLETSCDVGKNWYELK</sequence>
<dbReference type="InterPro" id="IPR008918">
    <property type="entry name" value="HhH2"/>
</dbReference>
<dbReference type="CDD" id="cd08637">
    <property type="entry name" value="DNA_pol_A_pol_I_C"/>
    <property type="match status" value="1"/>
</dbReference>
<comment type="catalytic activity">
    <reaction evidence="9 12">
        <text>DNA(n) + a 2'-deoxyribonucleoside 5'-triphosphate = DNA(n+1) + diphosphate</text>
        <dbReference type="Rhea" id="RHEA:22508"/>
        <dbReference type="Rhea" id="RHEA-COMP:17339"/>
        <dbReference type="Rhea" id="RHEA-COMP:17340"/>
        <dbReference type="ChEBI" id="CHEBI:33019"/>
        <dbReference type="ChEBI" id="CHEBI:61560"/>
        <dbReference type="ChEBI" id="CHEBI:173112"/>
        <dbReference type="EC" id="2.7.7.7"/>
    </reaction>
</comment>
<dbReference type="InterPro" id="IPR036397">
    <property type="entry name" value="RNaseH_sf"/>
</dbReference>
<dbReference type="FunFam" id="1.10.150.20:FF:000003">
    <property type="entry name" value="DNA polymerase I"/>
    <property type="match status" value="1"/>
</dbReference>
<keyword evidence="12" id="KW-0540">Nuclease</keyword>
<dbReference type="SUPFAM" id="SSF56672">
    <property type="entry name" value="DNA/RNA polymerases"/>
    <property type="match status" value="1"/>
</dbReference>
<dbReference type="GO" id="GO:0003887">
    <property type="term" value="F:DNA-directed DNA polymerase activity"/>
    <property type="evidence" value="ECO:0007669"/>
    <property type="project" value="UniProtKB-UniRule"/>
</dbReference>
<dbReference type="GO" id="GO:0006261">
    <property type="term" value="P:DNA-templated DNA replication"/>
    <property type="evidence" value="ECO:0007669"/>
    <property type="project" value="UniProtKB-UniRule"/>
</dbReference>
<feature type="domain" description="DNA-directed DNA polymerase family A palm" evidence="14">
    <location>
        <begin position="649"/>
        <end position="853"/>
    </location>
</feature>
<dbReference type="InterPro" id="IPR018320">
    <property type="entry name" value="DNA_polymerase_1"/>
</dbReference>
<dbReference type="Gene3D" id="3.40.50.1010">
    <property type="entry name" value="5'-nuclease"/>
    <property type="match status" value="1"/>
</dbReference>
<dbReference type="InterPro" id="IPR036279">
    <property type="entry name" value="5-3_exonuclease_C_sf"/>
</dbReference>
<dbReference type="STRING" id="1318466.BN85404790"/>
<dbReference type="FunFam" id="1.20.1060.10:FF:000001">
    <property type="entry name" value="DNA polymerase I"/>
    <property type="match status" value="1"/>
</dbReference>
<dbReference type="GO" id="GO:0008409">
    <property type="term" value="F:5'-3' exonuclease activity"/>
    <property type="evidence" value="ECO:0007669"/>
    <property type="project" value="UniProtKB-UniRule"/>
</dbReference>
<evidence type="ECO:0000256" key="8">
    <source>
        <dbReference type="ARBA" id="ARBA00023204"/>
    </source>
</evidence>
<comment type="function">
    <text evidence="10">5'-3' exonuclease acting preferentially on double-stranded DNA.</text>
</comment>
<name>U4KRD1_ALTPJ</name>
<dbReference type="EMBL" id="FO681347">
    <property type="protein sequence ID" value="CCV64056.1"/>
    <property type="molecule type" value="Genomic_DNA"/>
</dbReference>
<dbReference type="InterPro" id="IPR019760">
    <property type="entry name" value="DNA-dir_DNA_pol_A_CS"/>
</dbReference>
<evidence type="ECO:0000313" key="16">
    <source>
        <dbReference type="Proteomes" id="UP000032740"/>
    </source>
</evidence>
<dbReference type="InterPro" id="IPR020045">
    <property type="entry name" value="DNA_polI_H3TH"/>
</dbReference>
<accession>U4KRD1</accession>
<dbReference type="NCBIfam" id="TIGR00593">
    <property type="entry name" value="pola"/>
    <property type="match status" value="1"/>
</dbReference>
<evidence type="ECO:0000259" key="13">
    <source>
        <dbReference type="SMART" id="SM00475"/>
    </source>
</evidence>
<evidence type="ECO:0000256" key="10">
    <source>
        <dbReference type="ARBA" id="ARBA00049957"/>
    </source>
</evidence>
<dbReference type="Gene3D" id="3.30.420.10">
    <property type="entry name" value="Ribonuclease H-like superfamily/Ribonuclease H"/>
    <property type="match status" value="1"/>
</dbReference>
<keyword evidence="3 12" id="KW-0548">Nucleotidyltransferase</keyword>
<dbReference type="SUPFAM" id="SSF53098">
    <property type="entry name" value="Ribonuclease H-like"/>
    <property type="match status" value="1"/>
</dbReference>
<feature type="domain" description="5'-3' exonuclease" evidence="13">
    <location>
        <begin position="2"/>
        <end position="264"/>
    </location>
</feature>
<evidence type="ECO:0000256" key="5">
    <source>
        <dbReference type="ARBA" id="ARBA00022763"/>
    </source>
</evidence>
<dbReference type="GO" id="GO:0003677">
    <property type="term" value="F:DNA binding"/>
    <property type="evidence" value="ECO:0007669"/>
    <property type="project" value="UniProtKB-UniRule"/>
</dbReference>
<dbReference type="NCBIfam" id="NF011547">
    <property type="entry name" value="PRK14976.1-4"/>
    <property type="match status" value="1"/>
</dbReference>
<keyword evidence="7 12" id="KW-0238">DNA-binding</keyword>
<dbReference type="CDD" id="cd06140">
    <property type="entry name" value="DNA_polA_I_Bacillus_like_exo"/>
    <property type="match status" value="1"/>
</dbReference>
<keyword evidence="4 12" id="KW-0235">DNA replication</keyword>
<dbReference type="PROSITE" id="PS00447">
    <property type="entry name" value="DNA_POLYMERASE_A"/>
    <property type="match status" value="1"/>
</dbReference>
<dbReference type="InterPro" id="IPR029060">
    <property type="entry name" value="PIN-like_dom_sf"/>
</dbReference>
<evidence type="ECO:0000256" key="9">
    <source>
        <dbReference type="ARBA" id="ARBA00049244"/>
    </source>
</evidence>
<dbReference type="InterPro" id="IPR020046">
    <property type="entry name" value="5-3_exonucl_a-hlix_arch_N"/>
</dbReference>
<protein>
    <recommendedName>
        <fullName evidence="11 12">DNA polymerase I</fullName>
        <ecNumber evidence="11 12">2.7.7.7</ecNumber>
    </recommendedName>
</protein>
<dbReference type="EC" id="2.7.7.7" evidence="11 12"/>
<evidence type="ECO:0000313" key="15">
    <source>
        <dbReference type="EMBL" id="CCV64056.1"/>
    </source>
</evidence>
<dbReference type="AlphaFoldDB" id="U4KRD1"/>
<dbReference type="Gene3D" id="1.10.150.20">
    <property type="entry name" value="5' to 3' exonuclease, C-terminal subdomain"/>
    <property type="match status" value="2"/>
</dbReference>
<dbReference type="InterPro" id="IPR012337">
    <property type="entry name" value="RNaseH-like_sf"/>
</dbReference>
<dbReference type="PANTHER" id="PTHR10133">
    <property type="entry name" value="DNA POLYMERASE I"/>
    <property type="match status" value="1"/>
</dbReference>
<evidence type="ECO:0000256" key="1">
    <source>
        <dbReference type="ARBA" id="ARBA00007705"/>
    </source>
</evidence>
<gene>
    <name evidence="12 15" type="primary">polA</name>
    <name evidence="15" type="ORF">BN85404790</name>
</gene>
<evidence type="ECO:0000256" key="4">
    <source>
        <dbReference type="ARBA" id="ARBA00022705"/>
    </source>
</evidence>
<keyword evidence="12" id="KW-0269">Exonuclease</keyword>
<dbReference type="InterPro" id="IPR054690">
    <property type="entry name" value="DNA_polI_exonuclease"/>
</dbReference>
<keyword evidence="5 12" id="KW-0227">DNA damage</keyword>
<keyword evidence="6 12" id="KW-0239">DNA-directed DNA polymerase</keyword>
<reference evidence="15 16" key="1">
    <citation type="journal article" date="2013" name="J. Mol. Microbiol. Biotechnol.">
        <title>Analysis of the Complete Genomes of Acholeplasma brassicae , A. palmae and A. laidlawii and Their Comparison to the Obligate Parasites from ' Candidatus Phytoplasma'.</title>
        <authorList>
            <person name="Kube M."/>
            <person name="Siewert C."/>
            <person name="Migdoll A.M."/>
            <person name="Duduk B."/>
            <person name="Holz S."/>
            <person name="Rabus R."/>
            <person name="Seemuller E."/>
            <person name="Mitrovic J."/>
            <person name="Muller I."/>
            <person name="Buttner C."/>
            <person name="Reinhardt R."/>
        </authorList>
    </citation>
    <scope>NUCLEOTIDE SEQUENCE [LARGE SCALE GENOMIC DNA]</scope>
    <source>
        <strain evidence="15 16">J233</strain>
    </source>
</reference>
<dbReference type="InterPro" id="IPR043502">
    <property type="entry name" value="DNA/RNA_pol_sf"/>
</dbReference>
<evidence type="ECO:0000256" key="2">
    <source>
        <dbReference type="ARBA" id="ARBA00022679"/>
    </source>
</evidence>
<dbReference type="OrthoDB" id="9806424at2"/>
<dbReference type="Pfam" id="PF22619">
    <property type="entry name" value="DNA_polI_exo1"/>
    <property type="match status" value="1"/>
</dbReference>
<dbReference type="Pfam" id="PF01367">
    <property type="entry name" value="5_3_exonuc"/>
    <property type="match status" value="1"/>
</dbReference>
<dbReference type="SUPFAM" id="SSF88723">
    <property type="entry name" value="PIN domain-like"/>
    <property type="match status" value="1"/>
</dbReference>